<keyword evidence="1" id="KW-0560">Oxidoreductase</keyword>
<dbReference type="InterPro" id="IPR022270">
    <property type="entry name" value="Blh_diox"/>
</dbReference>
<protein>
    <recommendedName>
        <fullName evidence="1">Probable beta-carotene 15,15'-dioxygenase</fullName>
        <ecNumber evidence="1">1.13.11.63</ecNumber>
    </recommendedName>
</protein>
<comment type="similarity">
    <text evidence="1">Belongs to the Brp/Blh beta-carotene diooxygenase family.</text>
</comment>
<dbReference type="GO" id="GO:0005886">
    <property type="term" value="C:plasma membrane"/>
    <property type="evidence" value="ECO:0007669"/>
    <property type="project" value="UniProtKB-SubCell"/>
</dbReference>
<keyword evidence="2" id="KW-0503">Monooxygenase</keyword>
<feature type="binding site" evidence="1">
    <location>
        <position position="102"/>
    </location>
    <ligand>
        <name>Fe cation</name>
        <dbReference type="ChEBI" id="CHEBI:24875"/>
    </ligand>
</feature>
<feature type="transmembrane region" description="Helical" evidence="1">
    <location>
        <begin position="87"/>
        <end position="104"/>
    </location>
</feature>
<keyword evidence="1" id="KW-0408">Iron</keyword>
<reference evidence="2 3" key="1">
    <citation type="submission" date="2018-05" db="EMBL/GenBank/DDBJ databases">
        <title>Spiribacter halobius sp. nov., a moderately halophilic bacterium isolated from marine solar saltern.</title>
        <authorList>
            <person name="Zheng W.-S."/>
            <person name="Lu D.-C."/>
            <person name="Du Z.-J."/>
        </authorList>
    </citation>
    <scope>NUCLEOTIDE SEQUENCE [LARGE SCALE GENOMIC DNA]</scope>
    <source>
        <strain evidence="2 3">E85</strain>
    </source>
</reference>
<feature type="transmembrane region" description="Helical" evidence="1">
    <location>
        <begin position="7"/>
        <end position="25"/>
    </location>
</feature>
<dbReference type="OrthoDB" id="8779153at2"/>
<dbReference type="NCBIfam" id="TIGR03753">
    <property type="entry name" value="blh_monoox"/>
    <property type="match status" value="1"/>
</dbReference>
<keyword evidence="1" id="KW-0472">Membrane</keyword>
<keyword evidence="1" id="KW-1133">Transmembrane helix</keyword>
<feature type="transmembrane region" description="Helical" evidence="1">
    <location>
        <begin position="62"/>
        <end position="81"/>
    </location>
</feature>
<keyword evidence="1" id="KW-0479">Metal-binding</keyword>
<feature type="transmembrane region" description="Helical" evidence="1">
    <location>
        <begin position="31"/>
        <end position="50"/>
    </location>
</feature>
<feature type="transmembrane region" description="Helical" evidence="1">
    <location>
        <begin position="184"/>
        <end position="208"/>
    </location>
</feature>
<keyword evidence="1" id="KW-0223">Dioxygenase</keyword>
<comment type="subcellular location">
    <subcellularLocation>
        <location evidence="1">Cell membrane</location>
        <topology evidence="1">Multi-pass membrane protein</topology>
    </subcellularLocation>
</comment>
<evidence type="ECO:0000313" key="3">
    <source>
        <dbReference type="Proteomes" id="UP000245474"/>
    </source>
</evidence>
<feature type="binding site" evidence="1">
    <location>
        <position position="46"/>
    </location>
    <ligand>
        <name>Fe cation</name>
        <dbReference type="ChEBI" id="CHEBI:24875"/>
    </ligand>
</feature>
<comment type="catalytic activity">
    <reaction evidence="1">
        <text>all-trans-beta-carotene + O2 = 2 all-trans-retinal</text>
        <dbReference type="Rhea" id="RHEA:32887"/>
        <dbReference type="ChEBI" id="CHEBI:15379"/>
        <dbReference type="ChEBI" id="CHEBI:17579"/>
        <dbReference type="ChEBI" id="CHEBI:17898"/>
        <dbReference type="EC" id="1.13.11.63"/>
    </reaction>
</comment>
<dbReference type="GO" id="GO:0004497">
    <property type="term" value="F:monooxygenase activity"/>
    <property type="evidence" value="ECO:0007669"/>
    <property type="project" value="UniProtKB-KW"/>
</dbReference>
<comment type="caution">
    <text evidence="2">The sequence shown here is derived from an EMBL/GenBank/DDBJ whole genome shotgun (WGS) entry which is preliminary data.</text>
</comment>
<organism evidence="2 3">
    <name type="scientific">Sediminicurvatus halobius</name>
    <dbReference type="NCBI Taxonomy" id="2182432"/>
    <lineage>
        <taxon>Bacteria</taxon>
        <taxon>Pseudomonadati</taxon>
        <taxon>Pseudomonadota</taxon>
        <taxon>Gammaproteobacteria</taxon>
        <taxon>Chromatiales</taxon>
        <taxon>Ectothiorhodospiraceae</taxon>
        <taxon>Sediminicurvatus</taxon>
    </lineage>
</organism>
<feature type="binding site" evidence="1">
    <location>
        <position position="211"/>
    </location>
    <ligand>
        <name>Fe cation</name>
        <dbReference type="ChEBI" id="CHEBI:24875"/>
    </ligand>
</feature>
<dbReference type="HAMAP" id="MF_02093">
    <property type="entry name" value="Beta_carotene_diox"/>
    <property type="match status" value="1"/>
</dbReference>
<evidence type="ECO:0000313" key="2">
    <source>
        <dbReference type="EMBL" id="PWG65477.1"/>
    </source>
</evidence>
<feature type="transmembrane region" description="Helical" evidence="1">
    <location>
        <begin position="257"/>
        <end position="276"/>
    </location>
</feature>
<dbReference type="GO" id="GO:0016121">
    <property type="term" value="P:carotene catabolic process"/>
    <property type="evidence" value="ECO:0007669"/>
    <property type="project" value="UniProtKB-UniRule"/>
</dbReference>
<dbReference type="AlphaFoldDB" id="A0A2U2N8S1"/>
<keyword evidence="1" id="KW-1003">Cell membrane</keyword>
<gene>
    <name evidence="2" type="ORF">DEM34_01680</name>
</gene>
<feature type="binding site" evidence="1">
    <location>
        <position position="207"/>
    </location>
    <ligand>
        <name>Fe cation</name>
        <dbReference type="ChEBI" id="CHEBI:24875"/>
    </ligand>
</feature>
<sequence length="294" mass="31008">MGMTAPVGTWLFPMGLVVMLLLDRLAGETALLLALAAGVAVLGLPHGALDPEVARQRLGVRGFARSAIFLLGYLALGLAALLPWWHWPTLALSVFLLYSAWHFGEDTGERLGVAGALGYGLLVVFLPLALQPAASAAVLAYLAPGGPGPLFHGAGWLCAAGAALLVLGLCRADRPQPSDWRDPLLLLLGAWLLAPLAYFVAYFCFLHSPRHLLETARALGLHDWPSRLRATAPATLATWALAGLALPWLLQQSAESAVLQMVFIGLAALTVPHMVLESLAAPRRGSSPEGQSGC</sequence>
<dbReference type="Pfam" id="PF15461">
    <property type="entry name" value="BCD"/>
    <property type="match status" value="1"/>
</dbReference>
<dbReference type="GO" id="GO:0010436">
    <property type="term" value="F:carotenoid dioxygenase activity"/>
    <property type="evidence" value="ECO:0007669"/>
    <property type="project" value="UniProtKB-UniRule"/>
</dbReference>
<dbReference type="EC" id="1.13.11.63" evidence="1"/>
<dbReference type="EMBL" id="QFFI01000002">
    <property type="protein sequence ID" value="PWG65477.1"/>
    <property type="molecule type" value="Genomic_DNA"/>
</dbReference>
<evidence type="ECO:0000256" key="1">
    <source>
        <dbReference type="HAMAP-Rule" id="MF_02093"/>
    </source>
</evidence>
<dbReference type="GO" id="GO:0003834">
    <property type="term" value="F:beta-carotene 15,15'-dioxygenase activity"/>
    <property type="evidence" value="ECO:0007669"/>
    <property type="project" value="UniProtKB-EC"/>
</dbReference>
<dbReference type="Proteomes" id="UP000245474">
    <property type="component" value="Unassembled WGS sequence"/>
</dbReference>
<feature type="transmembrane region" description="Helical" evidence="1">
    <location>
        <begin position="116"/>
        <end position="142"/>
    </location>
</feature>
<accession>A0A2U2N8S1</accession>
<comment type="function">
    <text evidence="1">Catalyzes the cleavage of beta-carotene at its central double bond (15,15') to yield two molecules of all-trans-retinal.</text>
</comment>
<dbReference type="GO" id="GO:0005506">
    <property type="term" value="F:iron ion binding"/>
    <property type="evidence" value="ECO:0007669"/>
    <property type="project" value="UniProtKB-UniRule"/>
</dbReference>
<keyword evidence="3" id="KW-1185">Reference proteome</keyword>
<feature type="transmembrane region" description="Helical" evidence="1">
    <location>
        <begin position="154"/>
        <end position="172"/>
    </location>
</feature>
<name>A0A2U2N8S1_9GAMM</name>
<proteinExistence type="inferred from homology"/>
<feature type="transmembrane region" description="Helical" evidence="1">
    <location>
        <begin position="228"/>
        <end position="250"/>
    </location>
</feature>
<keyword evidence="1" id="KW-0812">Transmembrane</keyword>
<comment type="cofactor">
    <cofactor evidence="1">
        <name>Fe(2+)</name>
        <dbReference type="ChEBI" id="CHEBI:29033"/>
    </cofactor>
</comment>